<comment type="caution">
    <text evidence="1">The sequence shown here is derived from an EMBL/GenBank/DDBJ whole genome shotgun (WGS) entry which is preliminary data.</text>
</comment>
<keyword evidence="2" id="KW-1185">Reference proteome</keyword>
<dbReference type="AlphaFoldDB" id="A0A4Y2NYK5"/>
<organism evidence="1 2">
    <name type="scientific">Araneus ventricosus</name>
    <name type="common">Orbweaver spider</name>
    <name type="synonym">Epeira ventricosa</name>
    <dbReference type="NCBI Taxonomy" id="182803"/>
    <lineage>
        <taxon>Eukaryota</taxon>
        <taxon>Metazoa</taxon>
        <taxon>Ecdysozoa</taxon>
        <taxon>Arthropoda</taxon>
        <taxon>Chelicerata</taxon>
        <taxon>Arachnida</taxon>
        <taxon>Araneae</taxon>
        <taxon>Araneomorphae</taxon>
        <taxon>Entelegynae</taxon>
        <taxon>Araneoidea</taxon>
        <taxon>Araneidae</taxon>
        <taxon>Araneus</taxon>
    </lineage>
</organism>
<evidence type="ECO:0000313" key="2">
    <source>
        <dbReference type="Proteomes" id="UP000499080"/>
    </source>
</evidence>
<dbReference type="InterPro" id="IPR043502">
    <property type="entry name" value="DNA/RNA_pol_sf"/>
</dbReference>
<accession>A0A4Y2NYK5</accession>
<reference evidence="1 2" key="1">
    <citation type="journal article" date="2019" name="Sci. Rep.">
        <title>Orb-weaving spider Araneus ventricosus genome elucidates the spidroin gene catalogue.</title>
        <authorList>
            <person name="Kono N."/>
            <person name="Nakamura H."/>
            <person name="Ohtoshi R."/>
            <person name="Moran D.A.P."/>
            <person name="Shinohara A."/>
            <person name="Yoshida Y."/>
            <person name="Fujiwara M."/>
            <person name="Mori M."/>
            <person name="Tomita M."/>
            <person name="Arakawa K."/>
        </authorList>
    </citation>
    <scope>NUCLEOTIDE SEQUENCE [LARGE SCALE GENOMIC DNA]</scope>
</reference>
<evidence type="ECO:0000313" key="1">
    <source>
        <dbReference type="EMBL" id="GBN43912.1"/>
    </source>
</evidence>
<dbReference type="Proteomes" id="UP000499080">
    <property type="component" value="Unassembled WGS sequence"/>
</dbReference>
<evidence type="ECO:0008006" key="3">
    <source>
        <dbReference type="Google" id="ProtNLM"/>
    </source>
</evidence>
<dbReference type="GO" id="GO:0071897">
    <property type="term" value="P:DNA biosynthetic process"/>
    <property type="evidence" value="ECO:0007669"/>
    <property type="project" value="UniProtKB-ARBA"/>
</dbReference>
<name>A0A4Y2NYK5_ARAVE</name>
<dbReference type="Pfam" id="PF05380">
    <property type="entry name" value="Peptidase_A17"/>
    <property type="match status" value="1"/>
</dbReference>
<proteinExistence type="predicted"/>
<gene>
    <name evidence="1" type="ORF">AVEN_156215_1</name>
</gene>
<dbReference type="InterPro" id="IPR008042">
    <property type="entry name" value="Retrotrans_Pao"/>
</dbReference>
<protein>
    <recommendedName>
        <fullName evidence="3">Reverse transcriptase domain-containing protein</fullName>
    </recommendedName>
</protein>
<sequence length="295" mass="33415">MYRMINIDESQRKLHRILWKEDVNKPIKMYQLNTFTYGTVSAPYLAMRTLKQISIDYGKNFPIAALVLCNDFYMDDVLSGANTLEAAKTLQHQLIDILKTAHMSLHKWCGNTSELIPTTENEYEFSSTDEIKTFGIAWKTRTDCFTFKVKVEQNAHPTKRSDLSIIARLFDPLGLLGPVITKAKIFMQQLWLLKINWSERLPEKEACEWQEFVKSLMILNDINIERCIVIQSAVMIELHGFCDASEKAYGAAIYARTVTSAGEVKVKLVASNGSILVPPVGGGDVTFPVVNARKK</sequence>
<dbReference type="OrthoDB" id="6435153at2759"/>
<dbReference type="SUPFAM" id="SSF56672">
    <property type="entry name" value="DNA/RNA polymerases"/>
    <property type="match status" value="1"/>
</dbReference>
<dbReference type="PANTHER" id="PTHR47331">
    <property type="entry name" value="PHD-TYPE DOMAIN-CONTAINING PROTEIN"/>
    <property type="match status" value="1"/>
</dbReference>
<dbReference type="EMBL" id="BGPR01010037">
    <property type="protein sequence ID" value="GBN43912.1"/>
    <property type="molecule type" value="Genomic_DNA"/>
</dbReference>